<keyword evidence="2" id="KW-1185">Reference proteome</keyword>
<dbReference type="EMBL" id="BSPX01000048">
    <property type="protein sequence ID" value="GLT23457.1"/>
    <property type="molecule type" value="Genomic_DNA"/>
</dbReference>
<accession>A0ABQ6FFP9</accession>
<comment type="caution">
    <text evidence="1">The sequence shown here is derived from an EMBL/GenBank/DDBJ whole genome shotgun (WGS) entry which is preliminary data.</text>
</comment>
<organism evidence="1 2">
    <name type="scientific">Zoogloea oryzae</name>
    <dbReference type="NCBI Taxonomy" id="310767"/>
    <lineage>
        <taxon>Bacteria</taxon>
        <taxon>Pseudomonadati</taxon>
        <taxon>Pseudomonadota</taxon>
        <taxon>Betaproteobacteria</taxon>
        <taxon>Rhodocyclales</taxon>
        <taxon>Zoogloeaceae</taxon>
        <taxon>Zoogloea</taxon>
    </lineage>
</organism>
<name>A0ABQ6FFP9_9RHOO</name>
<proteinExistence type="predicted"/>
<protein>
    <submittedName>
        <fullName evidence="1">Uncharacterized protein</fullName>
    </submittedName>
</protein>
<reference evidence="2" key="1">
    <citation type="journal article" date="2019" name="Int. J. Syst. Evol. Microbiol.">
        <title>The Global Catalogue of Microorganisms (GCM) 10K type strain sequencing project: providing services to taxonomists for standard genome sequencing and annotation.</title>
        <authorList>
            <consortium name="The Broad Institute Genomics Platform"/>
            <consortium name="The Broad Institute Genome Sequencing Center for Infectious Disease"/>
            <person name="Wu L."/>
            <person name="Ma J."/>
        </authorList>
    </citation>
    <scope>NUCLEOTIDE SEQUENCE [LARGE SCALE GENOMIC DNA]</scope>
    <source>
        <strain evidence="2">NBRC 102407</strain>
    </source>
</reference>
<evidence type="ECO:0000313" key="2">
    <source>
        <dbReference type="Proteomes" id="UP001157167"/>
    </source>
</evidence>
<dbReference type="RefSeq" id="WP_284188663.1">
    <property type="nucleotide sequence ID" value="NZ_BSPX01000048.1"/>
</dbReference>
<sequence length="133" mass="14310">MKIGQLKSLGHNIAHSLASGIGLMIGVYDTDVFAEASFNESGFLSVNFINGEVGGGAMSDSLRGAALRYSEALPELCAKHELNVGEIMVLEARYGTDQVYGRHFTVTVEAIDGRRSVDRYIGVSGKLAKDRRS</sequence>
<dbReference type="Proteomes" id="UP001157167">
    <property type="component" value="Unassembled WGS sequence"/>
</dbReference>
<evidence type="ECO:0000313" key="1">
    <source>
        <dbReference type="EMBL" id="GLT23457.1"/>
    </source>
</evidence>
<gene>
    <name evidence="1" type="ORF">GCM10007933_29230</name>
</gene>